<keyword evidence="4" id="KW-1185">Reference proteome</keyword>
<keyword evidence="2" id="KW-0472">Membrane</keyword>
<keyword evidence="2" id="KW-0812">Transmembrane</keyword>
<evidence type="ECO:0000256" key="2">
    <source>
        <dbReference type="SAM" id="Phobius"/>
    </source>
</evidence>
<keyword evidence="2" id="KW-1133">Transmembrane helix</keyword>
<dbReference type="EMBL" id="VHQI01000003">
    <property type="protein sequence ID" value="TPW43066.1"/>
    <property type="molecule type" value="Genomic_DNA"/>
</dbReference>
<evidence type="ECO:0000256" key="1">
    <source>
        <dbReference type="SAM" id="MobiDB-lite"/>
    </source>
</evidence>
<accession>A0A506VC79</accession>
<sequence>MNRSDDEKLKDIMMGEAVLALLHGGGAVSVATLIAQLQALGVSEQDDARRLACERAVAEVRASASVMRERNAASGNDGENVQYLFAQGGAPDDSKKH</sequence>
<proteinExistence type="predicted"/>
<comment type="caution">
    <text evidence="3">The sequence shown here is derived from an EMBL/GenBank/DDBJ whole genome shotgun (WGS) entry which is preliminary data.</text>
</comment>
<evidence type="ECO:0000313" key="4">
    <source>
        <dbReference type="Proteomes" id="UP000319523"/>
    </source>
</evidence>
<dbReference type="RefSeq" id="WP_141175244.1">
    <property type="nucleotide sequence ID" value="NZ_JBHUFX010000011.1"/>
</dbReference>
<reference evidence="3 4" key="1">
    <citation type="submission" date="2019-06" db="EMBL/GenBank/DDBJ databases">
        <authorList>
            <person name="Yang Y."/>
        </authorList>
    </citation>
    <scope>NUCLEOTIDE SEQUENCE [LARGE SCALE GENOMIC DNA]</scope>
    <source>
        <strain evidence="3 4">BIT-26</strain>
    </source>
</reference>
<evidence type="ECO:0000313" key="3">
    <source>
        <dbReference type="EMBL" id="TPW43066.1"/>
    </source>
</evidence>
<dbReference type="OrthoDB" id="6539751at2"/>
<gene>
    <name evidence="3" type="ORF">FKM52_05705</name>
</gene>
<dbReference type="AlphaFoldDB" id="A0A506VC79"/>
<feature type="transmembrane region" description="Helical" evidence="2">
    <location>
        <begin position="12"/>
        <end position="35"/>
    </location>
</feature>
<feature type="region of interest" description="Disordered" evidence="1">
    <location>
        <begin position="68"/>
        <end position="97"/>
    </location>
</feature>
<organism evidence="3 4">
    <name type="scientific">Mixta tenebrionis</name>
    <dbReference type="NCBI Taxonomy" id="2562439"/>
    <lineage>
        <taxon>Bacteria</taxon>
        <taxon>Pseudomonadati</taxon>
        <taxon>Pseudomonadota</taxon>
        <taxon>Gammaproteobacteria</taxon>
        <taxon>Enterobacterales</taxon>
        <taxon>Erwiniaceae</taxon>
        <taxon>Mixta</taxon>
    </lineage>
</organism>
<name>A0A506VC79_9GAMM</name>
<protein>
    <submittedName>
        <fullName evidence="3">Uncharacterized protein</fullName>
    </submittedName>
</protein>
<dbReference type="Proteomes" id="UP000319523">
    <property type="component" value="Unassembled WGS sequence"/>
</dbReference>